<gene>
    <name evidence="1" type="ORF">GHA_05589</name>
    <name evidence="2" type="ORF">TML_00675</name>
</gene>
<evidence type="ECO:0000313" key="1">
    <source>
        <dbReference type="EMBL" id="CAB5608356.1"/>
    </source>
</evidence>
<organism evidence="1 3">
    <name type="scientific">Citrobacter werkmanii</name>
    <dbReference type="NCBI Taxonomy" id="67827"/>
    <lineage>
        <taxon>Bacteria</taxon>
        <taxon>Pseudomonadati</taxon>
        <taxon>Pseudomonadota</taxon>
        <taxon>Gammaproteobacteria</taxon>
        <taxon>Enterobacterales</taxon>
        <taxon>Enterobacteriaceae</taxon>
        <taxon>Citrobacter</taxon>
        <taxon>Citrobacter freundii complex</taxon>
    </lineage>
</organism>
<dbReference type="Proteomes" id="UP000837205">
    <property type="component" value="Unassembled WGS sequence"/>
</dbReference>
<evidence type="ECO:0000313" key="3">
    <source>
        <dbReference type="Proteomes" id="UP000834503"/>
    </source>
</evidence>
<name>A0A9N8GUU3_9ENTR</name>
<dbReference type="EMBL" id="CAHPQX010000053">
    <property type="protein sequence ID" value="CAB5608356.1"/>
    <property type="molecule type" value="Genomic_DNA"/>
</dbReference>
<dbReference type="Gene3D" id="2.160.20.10">
    <property type="entry name" value="Single-stranded right-handed beta-helix, Pectin lyase-like"/>
    <property type="match status" value="1"/>
</dbReference>
<accession>A0A9N8GUU3</accession>
<dbReference type="Proteomes" id="UP000834503">
    <property type="component" value="Unassembled WGS sequence"/>
</dbReference>
<reference evidence="1" key="1">
    <citation type="submission" date="2020-05" db="EMBL/GenBank/DDBJ databases">
        <authorList>
            <person name="Delgado-Blas J."/>
        </authorList>
    </citation>
    <scope>NUCLEOTIDE SEQUENCE</scope>
    <source>
        <strain evidence="1">BB1459</strain>
        <strain evidence="2">BB1480</strain>
    </source>
</reference>
<comment type="caution">
    <text evidence="1">The sequence shown here is derived from an EMBL/GenBank/DDBJ whole genome shotgun (WGS) entry which is preliminary data.</text>
</comment>
<proteinExistence type="predicted"/>
<evidence type="ECO:0008006" key="5">
    <source>
        <dbReference type="Google" id="ProtNLM"/>
    </source>
</evidence>
<dbReference type="RefSeq" id="WP_143759649.1">
    <property type="nucleotide sequence ID" value="NZ_CAHPQX010000053.1"/>
</dbReference>
<keyword evidence="4" id="KW-1185">Reference proteome</keyword>
<dbReference type="AlphaFoldDB" id="A0A9N8GUU3"/>
<evidence type="ECO:0000313" key="4">
    <source>
        <dbReference type="Proteomes" id="UP000837205"/>
    </source>
</evidence>
<dbReference type="EMBL" id="CAIIUA010000001">
    <property type="protein sequence ID" value="CAC9171512.1"/>
    <property type="molecule type" value="Genomic_DNA"/>
</dbReference>
<protein>
    <recommendedName>
        <fullName evidence="5">Right-handed parallel beta-helix repeat-containing protein</fullName>
    </recommendedName>
</protein>
<dbReference type="InterPro" id="IPR012334">
    <property type="entry name" value="Pectin_lyas_fold"/>
</dbReference>
<evidence type="ECO:0000313" key="2">
    <source>
        <dbReference type="EMBL" id="CAC9171512.1"/>
    </source>
</evidence>
<sequence>MFTRRQFLYLLWCIPVLGIAQKSLFLRRYKREVNVNIVSEISSMQLFDGLLVRTRGYYNIDDGCGALYLINRFSSITHNKYTIKINDTYGMTLITSNDCIPLKKLGVHFDGIHDDTYLLRDIFNFPGCYYMDKGRIIVSDYIELSSGITLFGAGPLKTVIEYLGENGNWLFINGKKGDSNFLQGHGYNGRGNYNFRDFAIDLRGDIARHSRSAMIFGRSANIYIENIIFMNGKNSHRIECNSQSNFNINNCFFFNTITTDNSSHEEINIDFNSKKGFPAFGEWDNTACENITISSCCFINVQTGLGSHSYNTNKHKNIRVENCIFNKIKKIAIRFQSVDNSIIEGCIFEYVDGVDIALLNASNNVINNNLFSKKQNVLNSPVNSKLNFFKNNRFI</sequence>
<dbReference type="SUPFAM" id="SSF51126">
    <property type="entry name" value="Pectin lyase-like"/>
    <property type="match status" value="1"/>
</dbReference>
<dbReference type="InterPro" id="IPR011050">
    <property type="entry name" value="Pectin_lyase_fold/virulence"/>
</dbReference>